<evidence type="ECO:0000256" key="5">
    <source>
        <dbReference type="ARBA" id="ARBA00022989"/>
    </source>
</evidence>
<dbReference type="GO" id="GO:0030234">
    <property type="term" value="F:enzyme regulator activity"/>
    <property type="evidence" value="ECO:0007669"/>
    <property type="project" value="UniProtKB-UniRule"/>
</dbReference>
<evidence type="ECO:0000256" key="7">
    <source>
        <dbReference type="RuleBase" id="RU365084"/>
    </source>
</evidence>
<keyword evidence="5 7" id="KW-1133">Transmembrane helix</keyword>
<organism evidence="8 9">
    <name type="scientific">Cetraspora pellucida</name>
    <dbReference type="NCBI Taxonomy" id="1433469"/>
    <lineage>
        <taxon>Eukaryota</taxon>
        <taxon>Fungi</taxon>
        <taxon>Fungi incertae sedis</taxon>
        <taxon>Mucoromycota</taxon>
        <taxon>Glomeromycotina</taxon>
        <taxon>Glomeromycetes</taxon>
        <taxon>Diversisporales</taxon>
        <taxon>Gigasporaceae</taxon>
        <taxon>Cetraspora</taxon>
    </lineage>
</organism>
<accession>A0A9N9BRB5</accession>
<comment type="subunit">
    <text evidence="7">Component of the dolichol-phosphate mannose (DPM) synthase complex.</text>
</comment>
<feature type="transmembrane region" description="Helical" evidence="7">
    <location>
        <begin position="50"/>
        <end position="74"/>
    </location>
</feature>
<evidence type="ECO:0000313" key="8">
    <source>
        <dbReference type="EMBL" id="CAG8576965.1"/>
    </source>
</evidence>
<reference evidence="8" key="1">
    <citation type="submission" date="2021-06" db="EMBL/GenBank/DDBJ databases">
        <authorList>
            <person name="Kallberg Y."/>
            <person name="Tangrot J."/>
            <person name="Rosling A."/>
        </authorList>
    </citation>
    <scope>NUCLEOTIDE SEQUENCE</scope>
    <source>
        <strain evidence="8">FL966</strain>
    </source>
</reference>
<comment type="subcellular location">
    <subcellularLocation>
        <location evidence="1 7">Endoplasmic reticulum membrane</location>
        <topology evidence="1 7">Multi-pass membrane protein</topology>
    </subcellularLocation>
</comment>
<dbReference type="InterPro" id="IPR009914">
    <property type="entry name" value="DPM2"/>
</dbReference>
<dbReference type="GO" id="GO:0033185">
    <property type="term" value="C:dolichol-phosphate-mannose synthase complex"/>
    <property type="evidence" value="ECO:0007669"/>
    <property type="project" value="TreeGrafter"/>
</dbReference>
<dbReference type="PANTHER" id="PTHR15039:SF11">
    <property type="entry name" value="DOLICHOL PHOSPHATE-MANNOSE BIOSYNTHESIS REGULATORY PROTEIN"/>
    <property type="match status" value="1"/>
</dbReference>
<dbReference type="EMBL" id="CAJVQA010003530">
    <property type="protein sequence ID" value="CAG8576965.1"/>
    <property type="molecule type" value="Genomic_DNA"/>
</dbReference>
<dbReference type="OrthoDB" id="311279at2759"/>
<sequence>MPSKQDKAIGATLLLSSASLFAYYTIWALIMPFVDDGHPLHEYFPDRKYAIIIPVVLLLFGLTVVFTFLALVMIKSNGTKKASPIKEFI</sequence>
<comment type="function">
    <text evidence="7">Regulatory subunit of the dolichol-phosphate mannose (DPM) synthase complex; essential for the ER localization.</text>
</comment>
<gene>
    <name evidence="8" type="ORF">CPELLU_LOCUS5911</name>
</gene>
<dbReference type="GO" id="GO:0006506">
    <property type="term" value="P:GPI anchor biosynthetic process"/>
    <property type="evidence" value="ECO:0007669"/>
    <property type="project" value="TreeGrafter"/>
</dbReference>
<protein>
    <recommendedName>
        <fullName evidence="7">Dolichol phosphate-mannose biosynthesis regulatory protein</fullName>
    </recommendedName>
</protein>
<evidence type="ECO:0000256" key="4">
    <source>
        <dbReference type="ARBA" id="ARBA00022824"/>
    </source>
</evidence>
<evidence type="ECO:0000256" key="6">
    <source>
        <dbReference type="ARBA" id="ARBA00023136"/>
    </source>
</evidence>
<dbReference type="GO" id="GO:0180047">
    <property type="term" value="P:dolichol phosphate mannose biosynthetic process"/>
    <property type="evidence" value="ECO:0007669"/>
    <property type="project" value="InterPro"/>
</dbReference>
<evidence type="ECO:0000256" key="2">
    <source>
        <dbReference type="ARBA" id="ARBA00005478"/>
    </source>
</evidence>
<keyword evidence="6 7" id="KW-0472">Membrane</keyword>
<keyword evidence="3 7" id="KW-0812">Transmembrane</keyword>
<keyword evidence="4 7" id="KW-0256">Endoplasmic reticulum</keyword>
<dbReference type="GO" id="GO:0005789">
    <property type="term" value="C:endoplasmic reticulum membrane"/>
    <property type="evidence" value="ECO:0007669"/>
    <property type="project" value="UniProtKB-SubCell"/>
</dbReference>
<dbReference type="PANTHER" id="PTHR15039">
    <property type="entry name" value="DOLICHOL PHOSPHATE-MANNOSE BIOSYNTHESIS REGULATORY PROTEIN"/>
    <property type="match status" value="1"/>
</dbReference>
<proteinExistence type="inferred from homology"/>
<dbReference type="AlphaFoldDB" id="A0A9N9BRB5"/>
<comment type="caution">
    <text evidence="8">The sequence shown here is derived from an EMBL/GenBank/DDBJ whole genome shotgun (WGS) entry which is preliminary data.</text>
</comment>
<evidence type="ECO:0000256" key="1">
    <source>
        <dbReference type="ARBA" id="ARBA00004477"/>
    </source>
</evidence>
<dbReference type="Pfam" id="PF07297">
    <property type="entry name" value="DPM2"/>
    <property type="match status" value="1"/>
</dbReference>
<feature type="transmembrane region" description="Helical" evidence="7">
    <location>
        <begin position="12"/>
        <end position="30"/>
    </location>
</feature>
<comment type="similarity">
    <text evidence="2 7">Belongs to the DPM2 family.</text>
</comment>
<evidence type="ECO:0000256" key="3">
    <source>
        <dbReference type="ARBA" id="ARBA00022692"/>
    </source>
</evidence>
<comment type="pathway">
    <text evidence="7">Protein modification; protein glycosylation.</text>
</comment>
<evidence type="ECO:0000313" key="9">
    <source>
        <dbReference type="Proteomes" id="UP000789759"/>
    </source>
</evidence>
<name>A0A9N9BRB5_9GLOM</name>
<keyword evidence="9" id="KW-1185">Reference proteome</keyword>
<dbReference type="Proteomes" id="UP000789759">
    <property type="component" value="Unassembled WGS sequence"/>
</dbReference>